<dbReference type="Pfam" id="PF00651">
    <property type="entry name" value="BTB"/>
    <property type="match status" value="1"/>
</dbReference>
<keyword evidence="3" id="KW-1185">Reference proteome</keyword>
<reference evidence="2" key="1">
    <citation type="journal article" date="2019" name="bioRxiv">
        <title>The Genome of the Zebra Mussel, Dreissena polymorpha: A Resource for Invasive Species Research.</title>
        <authorList>
            <person name="McCartney M.A."/>
            <person name="Auch B."/>
            <person name="Kono T."/>
            <person name="Mallez S."/>
            <person name="Zhang Y."/>
            <person name="Obille A."/>
            <person name="Becker A."/>
            <person name="Abrahante J.E."/>
            <person name="Garbe J."/>
            <person name="Badalamenti J.P."/>
            <person name="Herman A."/>
            <person name="Mangelson H."/>
            <person name="Liachko I."/>
            <person name="Sullivan S."/>
            <person name="Sone E.D."/>
            <person name="Koren S."/>
            <person name="Silverstein K.A.T."/>
            <person name="Beckman K.B."/>
            <person name="Gohl D.M."/>
        </authorList>
    </citation>
    <scope>NUCLEOTIDE SEQUENCE</scope>
    <source>
        <strain evidence="2">Duluth1</strain>
        <tissue evidence="2">Whole animal</tissue>
    </source>
</reference>
<dbReference type="PANTHER" id="PTHR45774">
    <property type="entry name" value="BTB/POZ DOMAIN-CONTAINING"/>
    <property type="match status" value="1"/>
</dbReference>
<comment type="caution">
    <text evidence="2">The sequence shown here is derived from an EMBL/GenBank/DDBJ whole genome shotgun (WGS) entry which is preliminary data.</text>
</comment>
<dbReference type="SUPFAM" id="SSF54695">
    <property type="entry name" value="POZ domain"/>
    <property type="match status" value="1"/>
</dbReference>
<reference evidence="2" key="2">
    <citation type="submission" date="2020-11" db="EMBL/GenBank/DDBJ databases">
        <authorList>
            <person name="McCartney M.A."/>
            <person name="Auch B."/>
            <person name="Kono T."/>
            <person name="Mallez S."/>
            <person name="Becker A."/>
            <person name="Gohl D.M."/>
            <person name="Silverstein K.A.T."/>
            <person name="Koren S."/>
            <person name="Bechman K.B."/>
            <person name="Herman A."/>
            <person name="Abrahante J.E."/>
            <person name="Garbe J."/>
        </authorList>
    </citation>
    <scope>NUCLEOTIDE SEQUENCE</scope>
    <source>
        <strain evidence="2">Duluth1</strain>
        <tissue evidence="2">Whole animal</tissue>
    </source>
</reference>
<dbReference type="PANTHER" id="PTHR45774:SF3">
    <property type="entry name" value="BTB (POZ) DOMAIN-CONTAINING 2B-RELATED"/>
    <property type="match status" value="1"/>
</dbReference>
<feature type="domain" description="BTB" evidence="1">
    <location>
        <begin position="8"/>
        <end position="76"/>
    </location>
</feature>
<accession>A0A9D4IWR2</accession>
<protein>
    <recommendedName>
        <fullName evidence="1">BTB domain-containing protein</fullName>
    </recommendedName>
</protein>
<dbReference type="EMBL" id="JAIWYP010000007">
    <property type="protein sequence ID" value="KAH3791121.1"/>
    <property type="molecule type" value="Genomic_DNA"/>
</dbReference>
<evidence type="ECO:0000313" key="2">
    <source>
        <dbReference type="EMBL" id="KAH3791121.1"/>
    </source>
</evidence>
<dbReference type="Gene3D" id="3.30.710.10">
    <property type="entry name" value="Potassium Channel Kv1.1, Chain A"/>
    <property type="match status" value="1"/>
</dbReference>
<proteinExistence type="predicted"/>
<dbReference type="Proteomes" id="UP000828390">
    <property type="component" value="Unassembled WGS sequence"/>
</dbReference>
<dbReference type="InterPro" id="IPR011333">
    <property type="entry name" value="SKP1/BTB/POZ_sf"/>
</dbReference>
<gene>
    <name evidence="2" type="ORF">DPMN_144601</name>
</gene>
<dbReference type="InterPro" id="IPR000210">
    <property type="entry name" value="BTB/POZ_dom"/>
</dbReference>
<dbReference type="PROSITE" id="PS50097">
    <property type="entry name" value="BTB"/>
    <property type="match status" value="1"/>
</dbReference>
<evidence type="ECO:0000259" key="1">
    <source>
        <dbReference type="PROSITE" id="PS50097"/>
    </source>
</evidence>
<dbReference type="GO" id="GO:0022008">
    <property type="term" value="P:neurogenesis"/>
    <property type="evidence" value="ECO:0007669"/>
    <property type="project" value="TreeGrafter"/>
</dbReference>
<organism evidence="2 3">
    <name type="scientific">Dreissena polymorpha</name>
    <name type="common">Zebra mussel</name>
    <name type="synonym">Mytilus polymorpha</name>
    <dbReference type="NCBI Taxonomy" id="45954"/>
    <lineage>
        <taxon>Eukaryota</taxon>
        <taxon>Metazoa</taxon>
        <taxon>Spiralia</taxon>
        <taxon>Lophotrochozoa</taxon>
        <taxon>Mollusca</taxon>
        <taxon>Bivalvia</taxon>
        <taxon>Autobranchia</taxon>
        <taxon>Heteroconchia</taxon>
        <taxon>Euheterodonta</taxon>
        <taxon>Imparidentia</taxon>
        <taxon>Neoheterodontei</taxon>
        <taxon>Myida</taxon>
        <taxon>Dreissenoidea</taxon>
        <taxon>Dreissenidae</taxon>
        <taxon>Dreissena</taxon>
    </lineage>
</organism>
<sequence length="100" mass="11549">MLETQLLCGITLVLKNFTEPIKCHKFVLVSRGTVCEAMFCGTLAETNDVINISDIEEAIQKAFARYLYSGVVEISTETVLHLLYAAKKYDVPWRWFYFWC</sequence>
<evidence type="ECO:0000313" key="3">
    <source>
        <dbReference type="Proteomes" id="UP000828390"/>
    </source>
</evidence>
<name>A0A9D4IWR2_DREPO</name>
<dbReference type="AlphaFoldDB" id="A0A9D4IWR2"/>
<dbReference type="GO" id="GO:0005829">
    <property type="term" value="C:cytosol"/>
    <property type="evidence" value="ECO:0007669"/>
    <property type="project" value="TreeGrafter"/>
</dbReference>